<dbReference type="Gene3D" id="3.90.180.10">
    <property type="entry name" value="Medium-chain alcohol dehydrogenases, catalytic domain"/>
    <property type="match status" value="1"/>
</dbReference>
<dbReference type="AlphaFoldDB" id="A0A1G9IL93"/>
<dbReference type="InterPro" id="IPR013149">
    <property type="entry name" value="ADH-like_C"/>
</dbReference>
<dbReference type="PANTHER" id="PTHR43677:SF1">
    <property type="entry name" value="ACRYLYL-COA REDUCTASE ACUI-RELATED"/>
    <property type="match status" value="1"/>
</dbReference>
<dbReference type="InterPro" id="IPR014188">
    <property type="entry name" value="Acrylyl-CoA_reductase_AcuI"/>
</dbReference>
<dbReference type="NCBIfam" id="TIGR02823">
    <property type="entry name" value="oxido_YhdH"/>
    <property type="match status" value="1"/>
</dbReference>
<dbReference type="InterPro" id="IPR011032">
    <property type="entry name" value="GroES-like_sf"/>
</dbReference>
<keyword evidence="3" id="KW-1185">Reference proteome</keyword>
<dbReference type="InterPro" id="IPR020843">
    <property type="entry name" value="ER"/>
</dbReference>
<sequence>MTHREFKAFVVEERDGTFIREIKSKSTSDLPEGDVLVKVYYSSLNYKDALSATGNKGVTKKYPHTPGIDAVGIVVTSKTDKFKIDDKVIVTSYDLGMNTSGGFGQYISVPEAWVVKLPKNLTMKEAMMFGTAGLTAGISVVRLFETVKPEDGQIAVSGATGGVGSLSVSILRKLGYSIAAITGKETAKAYLENLGAETIVLRKDFEAMDKKPLLRPLYAGGIDTVGGVILENIIKSINAMGVVTCCGNVASPKLDLTVYPFILKGVALIGIDSQNYPLDYRELVWDKLAKDWKPDHLADNCTEITLHELNEKINLMLDGKLKGRTVVNMQS</sequence>
<evidence type="ECO:0000313" key="3">
    <source>
        <dbReference type="Proteomes" id="UP000199440"/>
    </source>
</evidence>
<dbReference type="InterPro" id="IPR051397">
    <property type="entry name" value="Zn-ADH-like_protein"/>
</dbReference>
<proteinExistence type="predicted"/>
<evidence type="ECO:0000313" key="2">
    <source>
        <dbReference type="EMBL" id="SDL26028.1"/>
    </source>
</evidence>
<dbReference type="RefSeq" id="WP_089884368.1">
    <property type="nucleotide sequence ID" value="NZ_FNGV01000001.1"/>
</dbReference>
<dbReference type="Pfam" id="PF00107">
    <property type="entry name" value="ADH_zinc_N"/>
    <property type="match status" value="1"/>
</dbReference>
<dbReference type="OrthoDB" id="9805663at2"/>
<dbReference type="EMBL" id="FNGV01000001">
    <property type="protein sequence ID" value="SDL26028.1"/>
    <property type="molecule type" value="Genomic_DNA"/>
</dbReference>
<protein>
    <submittedName>
        <fullName evidence="2">Putative quinone oxidoreductase, YhdH/YhfP family</fullName>
    </submittedName>
</protein>
<gene>
    <name evidence="2" type="ORF">SAMN04488514_101187</name>
</gene>
<dbReference type="InterPro" id="IPR036291">
    <property type="entry name" value="NAD(P)-bd_dom_sf"/>
</dbReference>
<organism evidence="2 3">
    <name type="scientific">Kriegella aquimaris</name>
    <dbReference type="NCBI Taxonomy" id="192904"/>
    <lineage>
        <taxon>Bacteria</taxon>
        <taxon>Pseudomonadati</taxon>
        <taxon>Bacteroidota</taxon>
        <taxon>Flavobacteriia</taxon>
        <taxon>Flavobacteriales</taxon>
        <taxon>Flavobacteriaceae</taxon>
        <taxon>Kriegella</taxon>
    </lineage>
</organism>
<dbReference type="GO" id="GO:0043957">
    <property type="term" value="F:acryloyl-CoA reductase (NADPH) activity"/>
    <property type="evidence" value="ECO:0007669"/>
    <property type="project" value="TreeGrafter"/>
</dbReference>
<accession>A0A1G9IL93</accession>
<name>A0A1G9IL93_9FLAO</name>
<dbReference type="SUPFAM" id="SSF50129">
    <property type="entry name" value="GroES-like"/>
    <property type="match status" value="1"/>
</dbReference>
<dbReference type="PANTHER" id="PTHR43677">
    <property type="entry name" value="SHORT-CHAIN DEHYDROGENASE/REDUCTASE"/>
    <property type="match status" value="1"/>
</dbReference>
<dbReference type="Pfam" id="PF08240">
    <property type="entry name" value="ADH_N"/>
    <property type="match status" value="1"/>
</dbReference>
<dbReference type="Proteomes" id="UP000199440">
    <property type="component" value="Unassembled WGS sequence"/>
</dbReference>
<dbReference type="Gene3D" id="3.40.50.720">
    <property type="entry name" value="NAD(P)-binding Rossmann-like Domain"/>
    <property type="match status" value="1"/>
</dbReference>
<feature type="domain" description="Enoyl reductase (ER)" evidence="1">
    <location>
        <begin position="16"/>
        <end position="327"/>
    </location>
</feature>
<reference evidence="2 3" key="1">
    <citation type="submission" date="2016-10" db="EMBL/GenBank/DDBJ databases">
        <authorList>
            <person name="de Groot N.N."/>
        </authorList>
    </citation>
    <scope>NUCLEOTIDE SEQUENCE [LARGE SCALE GENOMIC DNA]</scope>
    <source>
        <strain evidence="2 3">DSM 19886</strain>
    </source>
</reference>
<dbReference type="InterPro" id="IPR013154">
    <property type="entry name" value="ADH-like_N"/>
</dbReference>
<dbReference type="SUPFAM" id="SSF51735">
    <property type="entry name" value="NAD(P)-binding Rossmann-fold domains"/>
    <property type="match status" value="1"/>
</dbReference>
<dbReference type="CDD" id="cd05280">
    <property type="entry name" value="MDR_yhdh_yhfp"/>
    <property type="match status" value="1"/>
</dbReference>
<dbReference type="STRING" id="192904.SAMN04488514_101187"/>
<dbReference type="SMART" id="SM00829">
    <property type="entry name" value="PKS_ER"/>
    <property type="match status" value="1"/>
</dbReference>
<evidence type="ECO:0000259" key="1">
    <source>
        <dbReference type="SMART" id="SM00829"/>
    </source>
</evidence>